<dbReference type="InterPro" id="IPR029058">
    <property type="entry name" value="AB_hydrolase_fold"/>
</dbReference>
<dbReference type="GO" id="GO:0016787">
    <property type="term" value="F:hydrolase activity"/>
    <property type="evidence" value="ECO:0007669"/>
    <property type="project" value="UniProtKB-KW"/>
</dbReference>
<dbReference type="SUPFAM" id="SSF53474">
    <property type="entry name" value="alpha/beta-Hydrolases"/>
    <property type="match status" value="1"/>
</dbReference>
<comment type="caution">
    <text evidence="1">The sequence shown here is derived from an EMBL/GenBank/DDBJ whole genome shotgun (WGS) entry which is preliminary data.</text>
</comment>
<accession>A0ABV8J341</accession>
<keyword evidence="2" id="KW-1185">Reference proteome</keyword>
<organism evidence="1 2">
    <name type="scientific">Actinoplanes subglobosus</name>
    <dbReference type="NCBI Taxonomy" id="1547892"/>
    <lineage>
        <taxon>Bacteria</taxon>
        <taxon>Bacillati</taxon>
        <taxon>Actinomycetota</taxon>
        <taxon>Actinomycetes</taxon>
        <taxon>Micromonosporales</taxon>
        <taxon>Micromonosporaceae</taxon>
        <taxon>Actinoplanes</taxon>
    </lineage>
</organism>
<proteinExistence type="predicted"/>
<dbReference type="EMBL" id="JBHSBL010000025">
    <property type="protein sequence ID" value="MFC4070669.1"/>
    <property type="molecule type" value="Genomic_DNA"/>
</dbReference>
<sequence>MSFLLLHGWQNRRPPGHWHHWLATELAAAGHHVTYPQLPEPDEPVLADWLAALHDHLDGMPEGDRTVVCHSLGCLLWLHAAATGQVSSPVDRVLLVAPPGPDVVAGIPEIAGFHPPDVTAGRLDAAARYTRLVCSDDDPYCPAGAAADYGVPLGIPTTVLDGAGHLDMEAGYGPWPSIRDWCLSGSPDTVLTHRD</sequence>
<keyword evidence="1" id="KW-0378">Hydrolase</keyword>
<dbReference type="RefSeq" id="WP_378071553.1">
    <property type="nucleotide sequence ID" value="NZ_JBHSBL010000025.1"/>
</dbReference>
<name>A0ABV8J341_9ACTN</name>
<dbReference type="Gene3D" id="3.40.50.1820">
    <property type="entry name" value="alpha/beta hydrolase"/>
    <property type="match status" value="1"/>
</dbReference>
<evidence type="ECO:0000313" key="2">
    <source>
        <dbReference type="Proteomes" id="UP001595867"/>
    </source>
</evidence>
<dbReference type="Pfam" id="PF06821">
    <property type="entry name" value="Ser_hydrolase"/>
    <property type="match status" value="1"/>
</dbReference>
<dbReference type="InterPro" id="IPR010662">
    <property type="entry name" value="RBBP9/YdeN"/>
</dbReference>
<reference evidence="2" key="1">
    <citation type="journal article" date="2019" name="Int. J. Syst. Evol. Microbiol.">
        <title>The Global Catalogue of Microorganisms (GCM) 10K type strain sequencing project: providing services to taxonomists for standard genome sequencing and annotation.</title>
        <authorList>
            <consortium name="The Broad Institute Genomics Platform"/>
            <consortium name="The Broad Institute Genome Sequencing Center for Infectious Disease"/>
            <person name="Wu L."/>
            <person name="Ma J."/>
        </authorList>
    </citation>
    <scope>NUCLEOTIDE SEQUENCE [LARGE SCALE GENOMIC DNA]</scope>
    <source>
        <strain evidence="2">TBRC 5832</strain>
    </source>
</reference>
<protein>
    <submittedName>
        <fullName evidence="1">RBBP9/YdeN family alpha/beta hydrolase</fullName>
    </submittedName>
</protein>
<gene>
    <name evidence="1" type="ORF">ACFO0C_37545</name>
</gene>
<evidence type="ECO:0000313" key="1">
    <source>
        <dbReference type="EMBL" id="MFC4070669.1"/>
    </source>
</evidence>
<dbReference type="Proteomes" id="UP001595867">
    <property type="component" value="Unassembled WGS sequence"/>
</dbReference>